<dbReference type="PROSITE" id="PS00435">
    <property type="entry name" value="PEROXIDASE_1"/>
    <property type="match status" value="1"/>
</dbReference>
<evidence type="ECO:0000256" key="4">
    <source>
        <dbReference type="ARBA" id="ARBA00022723"/>
    </source>
</evidence>
<dbReference type="InterPro" id="IPR002016">
    <property type="entry name" value="Haem_peroxidase"/>
</dbReference>
<evidence type="ECO:0000256" key="10">
    <source>
        <dbReference type="SAM" id="SignalP"/>
    </source>
</evidence>
<evidence type="ECO:0000256" key="7">
    <source>
        <dbReference type="ARBA" id="ARBA00023324"/>
    </source>
</evidence>
<keyword evidence="6" id="KW-0408">Iron</keyword>
<keyword evidence="7" id="KW-0376">Hydrogen peroxide</keyword>
<evidence type="ECO:0000313" key="12">
    <source>
        <dbReference type="EMBL" id="CEM04887.1"/>
    </source>
</evidence>
<dbReference type="AlphaFoldDB" id="A0A0G4F0B4"/>
<dbReference type="GO" id="GO:0005829">
    <property type="term" value="C:cytosol"/>
    <property type="evidence" value="ECO:0007669"/>
    <property type="project" value="TreeGrafter"/>
</dbReference>
<keyword evidence="5" id="KW-0560">Oxidoreductase</keyword>
<feature type="chain" id="PRO_5005187894" description="Plant heme peroxidase family profile domain-containing protein" evidence="10">
    <location>
        <begin position="25"/>
        <end position="804"/>
    </location>
</feature>
<gene>
    <name evidence="12" type="ORF">Cvel_14436</name>
</gene>
<feature type="domain" description="Plant heme peroxidase family profile" evidence="11">
    <location>
        <begin position="170"/>
        <end position="366"/>
    </location>
</feature>
<dbReference type="InterPro" id="IPR019794">
    <property type="entry name" value="Peroxidases_AS"/>
</dbReference>
<dbReference type="Gene3D" id="1.10.520.10">
    <property type="match status" value="2"/>
</dbReference>
<sequence length="804" mass="86572">MIQGKFHSLLVVAVLFLLLPTASSRCPFGFGGGDSHRAEGSASFERRALRMAPPAPAPSADAVDSRQTGDGTSNSGVSRNPEFEKDAQPSPTYTEDFLSLNLSAVKEDLRRRFTTSNPVWPADYGNYGPMMVRLAWHSAGTYRVFDGRGGVNGARQRFPPENSWDDNVNLDKARWLLEPVKRKYGQKISWGDLIVLAGDTALETAGLKPLGFCGGRVDDIDGTKSLPLGPSAEQERDFPCPVNGDCHAPLGTTQMGLIYVNPEGYLGNPDPAMSVPHIRDTFARMGMNDSETVALIGGGHTLGKTHGACEAGVGPPPDEAGPTSQGFGWKGKCGSGKGRDAWTSGFEGPWTSTPLTFDSDFLDNLLIYSWEKERGPGGKWQWRIGNETTEDAPQVDNSTERVPLMMLTTDVALLHDPIYKGLLETFNNNHTKFEDAFRHAWYKLTTRDMGPHSRCIGSEVPPPQLFQDPVPSPPSNPPDWNQVRAAVKELLRGSSSSSNGTAVQASHGELVRLAWQCASSFRQTDFRGGCNGARIRLSPQKDWEGNKGTDATMQKLAVVKARFPSLTWSDLIVLAGTEALNDALVVSSDREGGSPPVTFRFCPGRGDATAQETDAESFSVLEPSVSVVTDFPRTASVDTVKARMDLMGLGLSEWVAIVGAARAVGAFHPYASAVNVTGPAVASAEVPKSRTATSASSSDRLLNNRFFVLMRENLWVPAETETENGKGGMFKVAGDGERQSEGGLRVTELDVALVTDPEVANVMGTFAGDGNVFLQEAVRAWEKAMNLDRFEGPEGSPCAHSAAS</sequence>
<evidence type="ECO:0000256" key="6">
    <source>
        <dbReference type="ARBA" id="ARBA00023004"/>
    </source>
</evidence>
<dbReference type="PROSITE" id="PS00533">
    <property type="entry name" value="PORPHOBILINOGEN_DEAM"/>
    <property type="match status" value="1"/>
</dbReference>
<accession>A0A0G4F0B4</accession>
<dbReference type="InterPro" id="IPR010255">
    <property type="entry name" value="Haem_peroxidase_sf"/>
</dbReference>
<dbReference type="PANTHER" id="PTHR30555">
    <property type="entry name" value="HYDROPEROXIDASE I, BIFUNCTIONAL CATALASE-PEROXIDASE"/>
    <property type="match status" value="1"/>
</dbReference>
<keyword evidence="2" id="KW-0575">Peroxidase</keyword>
<keyword evidence="3" id="KW-0349">Heme</keyword>
<dbReference type="Gene3D" id="1.10.420.10">
    <property type="entry name" value="Peroxidase, domain 2"/>
    <property type="match status" value="2"/>
</dbReference>
<dbReference type="InterPro" id="IPR019793">
    <property type="entry name" value="Peroxidases_heam-ligand_BS"/>
</dbReference>
<feature type="signal peptide" evidence="10">
    <location>
        <begin position="1"/>
        <end position="24"/>
    </location>
</feature>
<reference evidence="12" key="1">
    <citation type="submission" date="2014-11" db="EMBL/GenBank/DDBJ databases">
        <authorList>
            <person name="Otto D Thomas"/>
            <person name="Naeem Raeece"/>
        </authorList>
    </citation>
    <scope>NUCLEOTIDE SEQUENCE</scope>
</reference>
<dbReference type="PROSITE" id="PS00436">
    <property type="entry name" value="PEROXIDASE_2"/>
    <property type="match status" value="1"/>
</dbReference>
<dbReference type="PhylomeDB" id="A0A0G4F0B4"/>
<dbReference type="GO" id="GO:0046872">
    <property type="term" value="F:metal ion binding"/>
    <property type="evidence" value="ECO:0007669"/>
    <property type="project" value="UniProtKB-KW"/>
</dbReference>
<protein>
    <recommendedName>
        <fullName evidence="11">Plant heme peroxidase family profile domain-containing protein</fullName>
    </recommendedName>
</protein>
<organism evidence="12">
    <name type="scientific">Chromera velia CCMP2878</name>
    <dbReference type="NCBI Taxonomy" id="1169474"/>
    <lineage>
        <taxon>Eukaryota</taxon>
        <taxon>Sar</taxon>
        <taxon>Alveolata</taxon>
        <taxon>Colpodellida</taxon>
        <taxon>Chromeraceae</taxon>
        <taxon>Chromera</taxon>
    </lineage>
</organism>
<dbReference type="PROSITE" id="PS50873">
    <property type="entry name" value="PEROXIDASE_4"/>
    <property type="match status" value="1"/>
</dbReference>
<dbReference type="PRINTS" id="PR00458">
    <property type="entry name" value="PEROXIDASE"/>
</dbReference>
<dbReference type="GO" id="GO:0033014">
    <property type="term" value="P:tetrapyrrole biosynthetic process"/>
    <property type="evidence" value="ECO:0007669"/>
    <property type="project" value="InterPro"/>
</dbReference>
<dbReference type="SUPFAM" id="SSF48113">
    <property type="entry name" value="Heme-dependent peroxidases"/>
    <property type="match status" value="2"/>
</dbReference>
<dbReference type="InterPro" id="IPR022419">
    <property type="entry name" value="Porphobilin_deaminase_cofac_BS"/>
</dbReference>
<dbReference type="Pfam" id="PF00141">
    <property type="entry name" value="peroxidase"/>
    <property type="match status" value="2"/>
</dbReference>
<feature type="compositionally biased region" description="Polar residues" evidence="9">
    <location>
        <begin position="68"/>
        <end position="78"/>
    </location>
</feature>
<dbReference type="GO" id="GO:0070301">
    <property type="term" value="P:cellular response to hydrogen peroxide"/>
    <property type="evidence" value="ECO:0007669"/>
    <property type="project" value="TreeGrafter"/>
</dbReference>
<comment type="catalytic activity">
    <reaction evidence="8">
        <text>2 H2O2 = O2 + 2 H2O</text>
        <dbReference type="Rhea" id="RHEA:20309"/>
        <dbReference type="ChEBI" id="CHEBI:15377"/>
        <dbReference type="ChEBI" id="CHEBI:15379"/>
        <dbReference type="ChEBI" id="CHEBI:16240"/>
        <dbReference type="EC" id="1.11.1.21"/>
    </reaction>
</comment>
<evidence type="ECO:0000256" key="3">
    <source>
        <dbReference type="ARBA" id="ARBA00022617"/>
    </source>
</evidence>
<evidence type="ECO:0000256" key="2">
    <source>
        <dbReference type="ARBA" id="ARBA00022559"/>
    </source>
</evidence>
<evidence type="ECO:0000259" key="11">
    <source>
        <dbReference type="PROSITE" id="PS50873"/>
    </source>
</evidence>
<dbReference type="PRINTS" id="PR00460">
    <property type="entry name" value="BPEROXIDASE"/>
</dbReference>
<evidence type="ECO:0000256" key="1">
    <source>
        <dbReference type="ARBA" id="ARBA00001970"/>
    </source>
</evidence>
<comment type="cofactor">
    <cofactor evidence="1">
        <name>heme b</name>
        <dbReference type="ChEBI" id="CHEBI:60344"/>
    </cofactor>
</comment>
<dbReference type="GO" id="GO:0004096">
    <property type="term" value="F:catalase activity"/>
    <property type="evidence" value="ECO:0007669"/>
    <property type="project" value="InterPro"/>
</dbReference>
<proteinExistence type="predicted"/>
<dbReference type="EMBL" id="CDMZ01000030">
    <property type="protein sequence ID" value="CEM04887.1"/>
    <property type="molecule type" value="Genomic_DNA"/>
</dbReference>
<dbReference type="GO" id="GO:0042744">
    <property type="term" value="P:hydrogen peroxide catabolic process"/>
    <property type="evidence" value="ECO:0007669"/>
    <property type="project" value="UniProtKB-KW"/>
</dbReference>
<feature type="region of interest" description="Disordered" evidence="9">
    <location>
        <begin position="52"/>
        <end position="92"/>
    </location>
</feature>
<dbReference type="PANTHER" id="PTHR30555:SF0">
    <property type="entry name" value="CATALASE-PEROXIDASE"/>
    <property type="match status" value="1"/>
</dbReference>
<evidence type="ECO:0000256" key="9">
    <source>
        <dbReference type="SAM" id="MobiDB-lite"/>
    </source>
</evidence>
<keyword evidence="10" id="KW-0732">Signal</keyword>
<dbReference type="GO" id="GO:0020037">
    <property type="term" value="F:heme binding"/>
    <property type="evidence" value="ECO:0007669"/>
    <property type="project" value="InterPro"/>
</dbReference>
<dbReference type="VEuPathDB" id="CryptoDB:Cvel_14436"/>
<name>A0A0G4F0B4_9ALVE</name>
<evidence type="ECO:0000256" key="8">
    <source>
        <dbReference type="ARBA" id="ARBA00049145"/>
    </source>
</evidence>
<dbReference type="InterPro" id="IPR000763">
    <property type="entry name" value="Catalase_peroxidase"/>
</dbReference>
<evidence type="ECO:0000256" key="5">
    <source>
        <dbReference type="ARBA" id="ARBA00023002"/>
    </source>
</evidence>
<dbReference type="GO" id="GO:0004418">
    <property type="term" value="F:hydroxymethylbilane synthase activity"/>
    <property type="evidence" value="ECO:0007669"/>
    <property type="project" value="InterPro"/>
</dbReference>
<keyword evidence="4" id="KW-0479">Metal-binding</keyword>